<evidence type="ECO:0000259" key="9">
    <source>
        <dbReference type="PROSITE" id="PS50881"/>
    </source>
</evidence>
<dbReference type="OrthoDB" id="9809045at2"/>
<dbReference type="KEGG" id="mha:HF1_14450"/>
<dbReference type="NCBIfam" id="TIGR01021">
    <property type="entry name" value="rpsE_bact"/>
    <property type="match status" value="1"/>
</dbReference>
<dbReference type="GO" id="GO:0019843">
    <property type="term" value="F:rRNA binding"/>
    <property type="evidence" value="ECO:0007669"/>
    <property type="project" value="UniProtKB-UniRule"/>
</dbReference>
<feature type="domain" description="S5 DRBM" evidence="9">
    <location>
        <begin position="33"/>
        <end position="96"/>
    </location>
</feature>
<dbReference type="Gene3D" id="3.30.160.20">
    <property type="match status" value="1"/>
</dbReference>
<dbReference type="Pfam" id="PF00333">
    <property type="entry name" value="Ribosomal_S5"/>
    <property type="match status" value="1"/>
</dbReference>
<dbReference type="GO" id="GO:0003735">
    <property type="term" value="F:structural constituent of ribosome"/>
    <property type="evidence" value="ECO:0007669"/>
    <property type="project" value="UniProtKB-UniRule"/>
</dbReference>
<dbReference type="FunFam" id="3.30.230.10:FF:000002">
    <property type="entry name" value="30S ribosomal protein S5"/>
    <property type="match status" value="1"/>
</dbReference>
<dbReference type="Gene3D" id="3.30.230.10">
    <property type="match status" value="1"/>
</dbReference>
<dbReference type="Pfam" id="PF03719">
    <property type="entry name" value="Ribosomal_S5_C"/>
    <property type="match status" value="1"/>
</dbReference>
<comment type="subunit">
    <text evidence="7">Part of the 30S ribosomal subunit. Contacts proteins S4 and S8.</text>
</comment>
<dbReference type="InterPro" id="IPR013810">
    <property type="entry name" value="Ribosomal_uS5_N"/>
</dbReference>
<dbReference type="InterPro" id="IPR014721">
    <property type="entry name" value="Ribsml_uS5_D2-typ_fold_subgr"/>
</dbReference>
<evidence type="ECO:0000256" key="1">
    <source>
        <dbReference type="ARBA" id="ARBA00008945"/>
    </source>
</evidence>
<evidence type="ECO:0000256" key="3">
    <source>
        <dbReference type="ARBA" id="ARBA00022884"/>
    </source>
</evidence>
<sequence>MNVIISGDPIVTEKKPTSKAVKPFQRKTYKSEYEEKVVKAKRVSKTTKGGRQSRAWVLVVIGNKKGKIGYGIGKSKEFQSAVRKAVKNAMKNVVKVSMNSKGTVFHEFLGKHGASKVLIKPAKPGTGIIAGGTIKTILELAGYTDIYSKNLGSSTPMNMIRATIEALKNQRSPAYISRLRDKTFKELFHLE</sequence>
<keyword evidence="3 7" id="KW-0694">RNA-binding</keyword>
<dbReference type="AlphaFoldDB" id="E8ZJY2"/>
<comment type="function">
    <text evidence="7">Located at the back of the 30S subunit body where it stabilizes the conformation of the head with respect to the body.</text>
</comment>
<keyword evidence="11" id="KW-1185">Reference proteome</keyword>
<name>E8ZJY2_MYCHL</name>
<keyword evidence="2 7" id="KW-0699">rRNA-binding</keyword>
<dbReference type="PROSITE" id="PS50881">
    <property type="entry name" value="S5_DSRBD"/>
    <property type="match status" value="1"/>
</dbReference>
<dbReference type="PANTHER" id="PTHR48277:SF1">
    <property type="entry name" value="MITOCHONDRIAL RIBOSOMAL PROTEIN S5"/>
    <property type="match status" value="1"/>
</dbReference>
<accession>E8ZJY2</accession>
<reference evidence="10 11" key="1">
    <citation type="journal article" date="2011" name="J. Bacteriol.">
        <title>Complete genome sequence of Mycoplasma haemofelis, a hemotropic mycoplasma.</title>
        <authorList>
            <person name="Barker E.N."/>
            <person name="Helps C.R."/>
            <person name="Peters I.R."/>
            <person name="Darby A.C."/>
            <person name="Radford A.D."/>
            <person name="Tasker S."/>
        </authorList>
    </citation>
    <scope>NUCLEOTIDE SEQUENCE [LARGE SCALE GENOMIC DNA]</scope>
    <source>
        <strain evidence="10 11">Langford 1</strain>
    </source>
</reference>
<dbReference type="Proteomes" id="UP000008637">
    <property type="component" value="Chromosome"/>
</dbReference>
<dbReference type="SUPFAM" id="SSF54211">
    <property type="entry name" value="Ribosomal protein S5 domain 2-like"/>
    <property type="match status" value="1"/>
</dbReference>
<dbReference type="PANTHER" id="PTHR48277">
    <property type="entry name" value="MITOCHONDRIAL RIBOSOMAL PROTEIN S5"/>
    <property type="match status" value="1"/>
</dbReference>
<protein>
    <recommendedName>
        <fullName evidence="6 7">Small ribosomal subunit protein uS5</fullName>
    </recommendedName>
</protein>
<dbReference type="InterPro" id="IPR020568">
    <property type="entry name" value="Ribosomal_Su5_D2-typ_SF"/>
</dbReference>
<comment type="similarity">
    <text evidence="1 7 8">Belongs to the universal ribosomal protein uS5 family.</text>
</comment>
<comment type="domain">
    <text evidence="7">The N-terminal domain interacts with the head of the 30S subunit; the C-terminal domain interacts with the body and contacts protein S4. The interaction surface between S4 and S5 is involved in control of translational fidelity.</text>
</comment>
<evidence type="ECO:0000256" key="4">
    <source>
        <dbReference type="ARBA" id="ARBA00022980"/>
    </source>
</evidence>
<dbReference type="HOGENOM" id="CLU_065898_2_1_14"/>
<evidence type="ECO:0000256" key="5">
    <source>
        <dbReference type="ARBA" id="ARBA00023274"/>
    </source>
</evidence>
<dbReference type="SUPFAM" id="SSF54768">
    <property type="entry name" value="dsRNA-binding domain-like"/>
    <property type="match status" value="1"/>
</dbReference>
<evidence type="ECO:0000256" key="6">
    <source>
        <dbReference type="ARBA" id="ARBA00035255"/>
    </source>
</evidence>
<dbReference type="InterPro" id="IPR000851">
    <property type="entry name" value="Ribosomal_uS5"/>
</dbReference>
<dbReference type="GO" id="GO:0015935">
    <property type="term" value="C:small ribosomal subunit"/>
    <property type="evidence" value="ECO:0007669"/>
    <property type="project" value="InterPro"/>
</dbReference>
<proteinExistence type="inferred from homology"/>
<organism evidence="10 11">
    <name type="scientific">Mycoplasma haemofelis (strain Langford 1)</name>
    <name type="common">Haemobartonella felis</name>
    <dbReference type="NCBI Taxonomy" id="941640"/>
    <lineage>
        <taxon>Bacteria</taxon>
        <taxon>Bacillati</taxon>
        <taxon>Mycoplasmatota</taxon>
        <taxon>Mollicutes</taxon>
        <taxon>Mycoplasmataceae</taxon>
        <taxon>Mycoplasma</taxon>
    </lineage>
</organism>
<evidence type="ECO:0000256" key="7">
    <source>
        <dbReference type="HAMAP-Rule" id="MF_01307"/>
    </source>
</evidence>
<dbReference type="HAMAP" id="MF_01307_B">
    <property type="entry name" value="Ribosomal_uS5_B"/>
    <property type="match status" value="1"/>
</dbReference>
<evidence type="ECO:0000256" key="8">
    <source>
        <dbReference type="RuleBase" id="RU003823"/>
    </source>
</evidence>
<comment type="function">
    <text evidence="7">With S4 and S12 plays an important role in translational accuracy.</text>
</comment>
<evidence type="ECO:0000313" key="10">
    <source>
        <dbReference type="EMBL" id="CBY93453.1"/>
    </source>
</evidence>
<dbReference type="GO" id="GO:0006412">
    <property type="term" value="P:translation"/>
    <property type="evidence" value="ECO:0007669"/>
    <property type="project" value="UniProtKB-UniRule"/>
</dbReference>
<dbReference type="InterPro" id="IPR005712">
    <property type="entry name" value="Ribosomal_uS5_bac-type"/>
</dbReference>
<evidence type="ECO:0000256" key="2">
    <source>
        <dbReference type="ARBA" id="ARBA00022730"/>
    </source>
</evidence>
<dbReference type="EMBL" id="FR773153">
    <property type="protein sequence ID" value="CBY93453.1"/>
    <property type="molecule type" value="Genomic_DNA"/>
</dbReference>
<dbReference type="GO" id="GO:0005737">
    <property type="term" value="C:cytoplasm"/>
    <property type="evidence" value="ECO:0007669"/>
    <property type="project" value="UniProtKB-ARBA"/>
</dbReference>
<keyword evidence="5 7" id="KW-0687">Ribonucleoprotein</keyword>
<dbReference type="InterPro" id="IPR005324">
    <property type="entry name" value="Ribosomal_uS5_C"/>
</dbReference>
<keyword evidence="4 7" id="KW-0689">Ribosomal protein</keyword>
<gene>
    <name evidence="7 10" type="primary">rpsE</name>
    <name evidence="10" type="ORF">HF1_14450</name>
</gene>
<evidence type="ECO:0000313" key="11">
    <source>
        <dbReference type="Proteomes" id="UP000008637"/>
    </source>
</evidence>